<feature type="transmembrane region" description="Helical" evidence="1">
    <location>
        <begin position="40"/>
        <end position="66"/>
    </location>
</feature>
<name>A0A5C1HWD5_9SPHI</name>
<dbReference type="AlphaFoldDB" id="A0A5C1HWD5"/>
<feature type="transmembrane region" description="Helical" evidence="1">
    <location>
        <begin position="78"/>
        <end position="97"/>
    </location>
</feature>
<dbReference type="OrthoDB" id="796570at2"/>
<protein>
    <submittedName>
        <fullName evidence="2">Uncharacterized protein</fullName>
    </submittedName>
</protein>
<feature type="transmembrane region" description="Helical" evidence="1">
    <location>
        <begin position="103"/>
        <end position="122"/>
    </location>
</feature>
<keyword evidence="1" id="KW-0812">Transmembrane</keyword>
<proteinExistence type="predicted"/>
<dbReference type="EMBL" id="CP043450">
    <property type="protein sequence ID" value="QEM09430.1"/>
    <property type="molecule type" value="Genomic_DNA"/>
</dbReference>
<keyword evidence="3" id="KW-1185">Reference proteome</keyword>
<dbReference type="KEGG" id="mrub:DEO27_005165"/>
<accession>A0A5C1HWD5</accession>
<sequence length="129" mass="14342">MSLKQPVTLISQALIQAGICVPFLIIALIIYGITREGSEIAAAVMYALFAIPGYVIAVCSYLVYNIFDTKAKANWSTLKYAAPLFLLVIGLLAISSYKESDRQIFFIIIATIFFIEPVKIVYQRVLKTL</sequence>
<dbReference type="RefSeq" id="WP_112574112.1">
    <property type="nucleotide sequence ID" value="NZ_CP043450.1"/>
</dbReference>
<keyword evidence="1" id="KW-0472">Membrane</keyword>
<reference evidence="2" key="1">
    <citation type="submission" date="2019-08" db="EMBL/GenBank/DDBJ databases">
        <title>Comparative genome analysis confer to the adaptation heavy metal polluted environment.</title>
        <authorList>
            <person name="Li Y."/>
        </authorList>
    </citation>
    <scope>NUCLEOTIDE SEQUENCE [LARGE SCALE GENOMIC DNA]</scope>
    <source>
        <strain evidence="2">P1</strain>
    </source>
</reference>
<dbReference type="Proteomes" id="UP000251402">
    <property type="component" value="Chromosome"/>
</dbReference>
<evidence type="ECO:0000313" key="2">
    <source>
        <dbReference type="EMBL" id="QEM09430.1"/>
    </source>
</evidence>
<evidence type="ECO:0000313" key="3">
    <source>
        <dbReference type="Proteomes" id="UP000251402"/>
    </source>
</evidence>
<evidence type="ECO:0000256" key="1">
    <source>
        <dbReference type="SAM" id="Phobius"/>
    </source>
</evidence>
<organism evidence="2 3">
    <name type="scientific">Mucilaginibacter rubeus</name>
    <dbReference type="NCBI Taxonomy" id="2027860"/>
    <lineage>
        <taxon>Bacteria</taxon>
        <taxon>Pseudomonadati</taxon>
        <taxon>Bacteroidota</taxon>
        <taxon>Sphingobacteriia</taxon>
        <taxon>Sphingobacteriales</taxon>
        <taxon>Sphingobacteriaceae</taxon>
        <taxon>Mucilaginibacter</taxon>
    </lineage>
</organism>
<gene>
    <name evidence="2" type="ORF">DEO27_005165</name>
</gene>
<keyword evidence="1" id="KW-1133">Transmembrane helix</keyword>
<feature type="transmembrane region" description="Helical" evidence="1">
    <location>
        <begin position="12"/>
        <end position="34"/>
    </location>
</feature>